<dbReference type="Pfam" id="PF02481">
    <property type="entry name" value="DNA_processg_A"/>
    <property type="match status" value="1"/>
</dbReference>
<comment type="caution">
    <text evidence="5">The sequence shown here is derived from an EMBL/GenBank/DDBJ whole genome shotgun (WGS) entry which is preliminary data.</text>
</comment>
<dbReference type="RefSeq" id="WP_067595231.1">
    <property type="nucleotide sequence ID" value="NZ_LXSL01000032.1"/>
</dbReference>
<dbReference type="GO" id="GO:0009294">
    <property type="term" value="P:DNA-mediated transformation"/>
    <property type="evidence" value="ECO:0007669"/>
    <property type="project" value="InterPro"/>
</dbReference>
<evidence type="ECO:0000313" key="6">
    <source>
        <dbReference type="Proteomes" id="UP000077885"/>
    </source>
</evidence>
<dbReference type="OrthoDB" id="9785707at2"/>
<feature type="compositionally biased region" description="Basic and acidic residues" evidence="2">
    <location>
        <begin position="309"/>
        <end position="345"/>
    </location>
</feature>
<feature type="compositionally biased region" description="Polar residues" evidence="2">
    <location>
        <begin position="348"/>
        <end position="370"/>
    </location>
</feature>
<dbReference type="Proteomes" id="UP000077885">
    <property type="component" value="Unassembled WGS sequence"/>
</dbReference>
<dbReference type="InterPro" id="IPR036388">
    <property type="entry name" value="WH-like_DNA-bd_sf"/>
</dbReference>
<dbReference type="InterPro" id="IPR057666">
    <property type="entry name" value="DrpA_SLOG"/>
</dbReference>
<dbReference type="EMBL" id="LXSL01000032">
    <property type="protein sequence ID" value="OAM26175.1"/>
    <property type="molecule type" value="Genomic_DNA"/>
</dbReference>
<dbReference type="NCBIfam" id="TIGR00732">
    <property type="entry name" value="dprA"/>
    <property type="match status" value="1"/>
</dbReference>
<feature type="domain" description="DprA winged helix" evidence="4">
    <location>
        <begin position="375"/>
        <end position="429"/>
    </location>
</feature>
<protein>
    <submittedName>
        <fullName evidence="5">DNA protecting protein DprA</fullName>
    </submittedName>
</protein>
<dbReference type="Pfam" id="PF17782">
    <property type="entry name" value="WHD_DprA"/>
    <property type="match status" value="1"/>
</dbReference>
<feature type="region of interest" description="Disordered" evidence="2">
    <location>
        <begin position="296"/>
        <end position="382"/>
    </location>
</feature>
<dbReference type="PANTHER" id="PTHR43022:SF1">
    <property type="entry name" value="PROTEIN SMF"/>
    <property type="match status" value="1"/>
</dbReference>
<dbReference type="Pfam" id="PF21102">
    <property type="entry name" value="DprA_N"/>
    <property type="match status" value="1"/>
</dbReference>
<accession>A0A1A9RTR6</accession>
<organism evidence="5 6">
    <name type="scientific">Eikenella longinqua</name>
    <dbReference type="NCBI Taxonomy" id="1795827"/>
    <lineage>
        <taxon>Bacteria</taxon>
        <taxon>Pseudomonadati</taxon>
        <taxon>Pseudomonadota</taxon>
        <taxon>Betaproteobacteria</taxon>
        <taxon>Neisseriales</taxon>
        <taxon>Neisseriaceae</taxon>
        <taxon>Eikenella</taxon>
    </lineage>
</organism>
<evidence type="ECO:0000259" key="4">
    <source>
        <dbReference type="Pfam" id="PF17782"/>
    </source>
</evidence>
<evidence type="ECO:0000256" key="1">
    <source>
        <dbReference type="ARBA" id="ARBA00006525"/>
    </source>
</evidence>
<dbReference type="Gene3D" id="1.10.10.10">
    <property type="entry name" value="Winged helix-like DNA-binding domain superfamily/Winged helix DNA-binding domain"/>
    <property type="match status" value="1"/>
</dbReference>
<proteinExistence type="inferred from homology"/>
<evidence type="ECO:0000259" key="3">
    <source>
        <dbReference type="Pfam" id="PF02481"/>
    </source>
</evidence>
<feature type="domain" description="Smf/DprA SLOG" evidence="3">
    <location>
        <begin position="82"/>
        <end position="290"/>
    </location>
</feature>
<reference evidence="6" key="1">
    <citation type="submission" date="2016-05" db="EMBL/GenBank/DDBJ databases">
        <title>Draft genome of Corynebacterium afermentans subsp. afermentans LCDC 88199T.</title>
        <authorList>
            <person name="Bernier A.-M."/>
            <person name="Bernard K."/>
        </authorList>
    </citation>
    <scope>NUCLEOTIDE SEQUENCE [LARGE SCALE GENOMIC DNA]</scope>
    <source>
        <strain evidence="6">NML02-A-017</strain>
    </source>
</reference>
<evidence type="ECO:0000256" key="2">
    <source>
        <dbReference type="SAM" id="MobiDB-lite"/>
    </source>
</evidence>
<evidence type="ECO:0000313" key="5">
    <source>
        <dbReference type="EMBL" id="OAM26175.1"/>
    </source>
</evidence>
<dbReference type="InterPro" id="IPR003488">
    <property type="entry name" value="DprA"/>
</dbReference>
<dbReference type="InterPro" id="IPR041614">
    <property type="entry name" value="DprA_WH"/>
</dbReference>
<keyword evidence="6" id="KW-1185">Reference proteome</keyword>
<dbReference type="AlphaFoldDB" id="A0A1A9RTR6"/>
<dbReference type="STRING" id="1795827.A7P95_10795"/>
<name>A0A1A9RTR6_9NEIS</name>
<dbReference type="PANTHER" id="PTHR43022">
    <property type="entry name" value="PROTEIN SMF"/>
    <property type="match status" value="1"/>
</dbReference>
<dbReference type="Gene3D" id="3.40.50.450">
    <property type="match status" value="1"/>
</dbReference>
<sequence>MENTAERSAWLRLALMPHIGAETFYELCRHYGSAAAVWAAEEEVAAVLPTRPAQEAWRNRRHEAEAAAEAALEWAEQENCRLLFACDKDFPAQLGEGITPPPVLFARGSTEWLHRPAVAIVGSRHATPQAMRIAGEFGEALAEAGIVTVSGMAAGIDSAAHEGALRKSGGTVAVWGTGIDRVYPVANKSLAHRIAEAGCILSEFPLGTRPLAGNFPRRNRLIAALSSAVLVVEAALESGSLITARLAVEMGRDVFAVPGSIDNPHSKGCHALIKQGAKLTETLADILEECPLLQEAAPSKAKPAAQRLPENERSEFLRSKNERSEFRQNERSEFLRSKNEQREFPLSKSESSGFPPSPNGQNEFSGSPNERSGLPENEPQAEPPLLRAMGYDAIHPDTLAQALGIPAADVYAELTMLEIHGEVAPLAGGRYQRISPNRTRK</sequence>
<gene>
    <name evidence="5" type="ORF">A7P95_10795</name>
</gene>
<dbReference type="SUPFAM" id="SSF102405">
    <property type="entry name" value="MCP/YpsA-like"/>
    <property type="match status" value="1"/>
</dbReference>
<comment type="similarity">
    <text evidence="1">Belongs to the DprA/Smf family.</text>
</comment>